<evidence type="ECO:0000313" key="1">
    <source>
        <dbReference type="EMBL" id="KFC21851.1"/>
    </source>
</evidence>
<dbReference type="RefSeq" id="WP_034975066.1">
    <property type="nucleotide sequence ID" value="NZ_FOFI01000003.1"/>
</dbReference>
<organism evidence="1 2">
    <name type="scientific">Epilithonimonas lactis</name>
    <dbReference type="NCBI Taxonomy" id="421072"/>
    <lineage>
        <taxon>Bacteria</taxon>
        <taxon>Pseudomonadati</taxon>
        <taxon>Bacteroidota</taxon>
        <taxon>Flavobacteriia</taxon>
        <taxon>Flavobacteriales</taxon>
        <taxon>Weeksellaceae</taxon>
        <taxon>Chryseobacterium group</taxon>
        <taxon>Epilithonimonas</taxon>
    </lineage>
</organism>
<keyword evidence="2" id="KW-1185">Reference proteome</keyword>
<protein>
    <submittedName>
        <fullName evidence="1">Uncharacterized protein</fullName>
    </submittedName>
</protein>
<dbReference type="AlphaFoldDB" id="A0A085BHA6"/>
<proteinExistence type="predicted"/>
<dbReference type="Proteomes" id="UP000028623">
    <property type="component" value="Unassembled WGS sequence"/>
</dbReference>
<comment type="caution">
    <text evidence="1">The sequence shown here is derived from an EMBL/GenBank/DDBJ whole genome shotgun (WGS) entry which is preliminary data.</text>
</comment>
<dbReference type="STRING" id="421072.SAMN04488097_2140"/>
<name>A0A085BHA6_9FLAO</name>
<accession>A0A085BHA6</accession>
<gene>
    <name evidence="1" type="ORF">IO89_07635</name>
</gene>
<reference evidence="1 2" key="1">
    <citation type="submission" date="2014-07" db="EMBL/GenBank/DDBJ databases">
        <title>Epilithonimonas lactis LMG 22401 Genome.</title>
        <authorList>
            <person name="Pipes S.E."/>
            <person name="Stropko S.J."/>
        </authorList>
    </citation>
    <scope>NUCLEOTIDE SEQUENCE [LARGE SCALE GENOMIC DNA]</scope>
    <source>
        <strain evidence="1 2">LMG 24401</strain>
    </source>
</reference>
<dbReference type="EMBL" id="JPLY01000003">
    <property type="protein sequence ID" value="KFC21851.1"/>
    <property type="molecule type" value="Genomic_DNA"/>
</dbReference>
<sequence length="214" mass="24136">MEIKDTYDGKIQQPLFVQKVVIALVLFWIQSFQAQLTFSGGLTIYSEQQDFVLDHNADYSINENRSDAKIYLSSDVNISDLDAETDYETVRVSNPKKIIASRFQKGGSKKKTIHKTKSAKQRSVETDSPMEETFSSARGSDITISIQHINQTAVAQTQNQVLNYFVKVGFTCSKICVLRQIKTQMPTYILQGHSKIYSDSYAVRPPPFSPSMTS</sequence>
<evidence type="ECO:0000313" key="2">
    <source>
        <dbReference type="Proteomes" id="UP000028623"/>
    </source>
</evidence>